<dbReference type="InterPro" id="IPR009702">
    <property type="entry name" value="DUF1284"/>
</dbReference>
<organism evidence="1">
    <name type="scientific">bioreactor metagenome</name>
    <dbReference type="NCBI Taxonomy" id="1076179"/>
    <lineage>
        <taxon>unclassified sequences</taxon>
        <taxon>metagenomes</taxon>
        <taxon>ecological metagenomes</taxon>
    </lineage>
</organism>
<reference evidence="1" key="1">
    <citation type="submission" date="2019-08" db="EMBL/GenBank/DDBJ databases">
        <authorList>
            <person name="Kucharzyk K."/>
            <person name="Murdoch R.W."/>
            <person name="Higgins S."/>
            <person name="Loffler F."/>
        </authorList>
    </citation>
    <scope>NUCLEOTIDE SEQUENCE</scope>
</reference>
<dbReference type="EMBL" id="VSSQ01000006">
    <property type="protein sequence ID" value="MPL57960.1"/>
    <property type="molecule type" value="Genomic_DNA"/>
</dbReference>
<dbReference type="Pfam" id="PF06935">
    <property type="entry name" value="DUF1284"/>
    <property type="match status" value="1"/>
</dbReference>
<dbReference type="AlphaFoldDB" id="A0A644STE9"/>
<comment type="caution">
    <text evidence="1">The sequence shown here is derived from an EMBL/GenBank/DDBJ whole genome shotgun (WGS) entry which is preliminary data.</text>
</comment>
<proteinExistence type="predicted"/>
<evidence type="ECO:0008006" key="2">
    <source>
        <dbReference type="Google" id="ProtNLM"/>
    </source>
</evidence>
<evidence type="ECO:0000313" key="1">
    <source>
        <dbReference type="EMBL" id="MPL57960.1"/>
    </source>
</evidence>
<gene>
    <name evidence="1" type="ORF">SDC9_03484</name>
</gene>
<sequence length="159" mass="18664">MIKKKIIHLRGHHILCLQGYQGYGYDENFKNNMEKIISKLNDENSNTKVILTESADDICKFCPKLKGEMCIGDLESHENYTKEEIKKIEISSLISNNNQKIENMDSKVLKIAKIKKEKEYEFSEIIYRANNSLKYLNDAKNICGDCKWIDKCLWYQSRQ</sequence>
<protein>
    <recommendedName>
        <fullName evidence="2">DUF1284 domain-containing protein</fullName>
    </recommendedName>
</protein>
<accession>A0A644STE9</accession>
<name>A0A644STE9_9ZZZZ</name>